<feature type="compositionally biased region" description="Basic and acidic residues" evidence="2">
    <location>
        <begin position="523"/>
        <end position="533"/>
    </location>
</feature>
<evidence type="ECO:0000313" key="5">
    <source>
        <dbReference type="Proteomes" id="UP001302812"/>
    </source>
</evidence>
<dbReference type="EMBL" id="MU853345">
    <property type="protein sequence ID" value="KAK4111555.1"/>
    <property type="molecule type" value="Genomic_DNA"/>
</dbReference>
<feature type="compositionally biased region" description="Low complexity" evidence="2">
    <location>
        <begin position="199"/>
        <end position="218"/>
    </location>
</feature>
<evidence type="ECO:0000259" key="3">
    <source>
        <dbReference type="PROSITE" id="PS50102"/>
    </source>
</evidence>
<dbReference type="GO" id="GO:0003723">
    <property type="term" value="F:RNA binding"/>
    <property type="evidence" value="ECO:0007669"/>
    <property type="project" value="UniProtKB-UniRule"/>
</dbReference>
<dbReference type="SMART" id="SM00360">
    <property type="entry name" value="RRM"/>
    <property type="match status" value="1"/>
</dbReference>
<feature type="compositionally biased region" description="Polar residues" evidence="2">
    <location>
        <begin position="54"/>
        <end position="63"/>
    </location>
</feature>
<dbReference type="Gene3D" id="3.30.70.330">
    <property type="match status" value="1"/>
</dbReference>
<evidence type="ECO:0000256" key="1">
    <source>
        <dbReference type="PROSITE-ProRule" id="PRU00176"/>
    </source>
</evidence>
<feature type="compositionally biased region" description="Low complexity" evidence="2">
    <location>
        <begin position="114"/>
        <end position="130"/>
    </location>
</feature>
<gene>
    <name evidence="4" type="ORF">N656DRAFT_790211</name>
</gene>
<organism evidence="4 5">
    <name type="scientific">Canariomyces notabilis</name>
    <dbReference type="NCBI Taxonomy" id="2074819"/>
    <lineage>
        <taxon>Eukaryota</taxon>
        <taxon>Fungi</taxon>
        <taxon>Dikarya</taxon>
        <taxon>Ascomycota</taxon>
        <taxon>Pezizomycotina</taxon>
        <taxon>Sordariomycetes</taxon>
        <taxon>Sordariomycetidae</taxon>
        <taxon>Sordariales</taxon>
        <taxon>Chaetomiaceae</taxon>
        <taxon>Canariomyces</taxon>
    </lineage>
</organism>
<feature type="compositionally biased region" description="Acidic residues" evidence="2">
    <location>
        <begin position="33"/>
        <end position="46"/>
    </location>
</feature>
<dbReference type="Proteomes" id="UP001302812">
    <property type="component" value="Unassembled WGS sequence"/>
</dbReference>
<feature type="compositionally biased region" description="Low complexity" evidence="2">
    <location>
        <begin position="137"/>
        <end position="170"/>
    </location>
</feature>
<dbReference type="PANTHER" id="PTHR23295">
    <property type="entry name" value="NUCLEAR RECEPTOR COACTIVATOR 5-RELATED"/>
    <property type="match status" value="1"/>
</dbReference>
<accession>A0AAN6TC04</accession>
<feature type="region of interest" description="Disordered" evidence="2">
    <location>
        <begin position="420"/>
        <end position="533"/>
    </location>
</feature>
<feature type="compositionally biased region" description="Acidic residues" evidence="2">
    <location>
        <begin position="13"/>
        <end position="27"/>
    </location>
</feature>
<feature type="domain" description="RRM" evidence="3">
    <location>
        <begin position="353"/>
        <end position="424"/>
    </location>
</feature>
<dbReference type="InterPro" id="IPR000504">
    <property type="entry name" value="RRM_dom"/>
</dbReference>
<dbReference type="InterPro" id="IPR035979">
    <property type="entry name" value="RBD_domain_sf"/>
</dbReference>
<dbReference type="Pfam" id="PF00076">
    <property type="entry name" value="RRM_1"/>
    <property type="match status" value="1"/>
</dbReference>
<dbReference type="PROSITE" id="PS50102">
    <property type="entry name" value="RRM"/>
    <property type="match status" value="1"/>
</dbReference>
<reference evidence="4" key="1">
    <citation type="journal article" date="2023" name="Mol. Phylogenet. Evol.">
        <title>Genome-scale phylogeny and comparative genomics of the fungal order Sordariales.</title>
        <authorList>
            <person name="Hensen N."/>
            <person name="Bonometti L."/>
            <person name="Westerberg I."/>
            <person name="Brannstrom I.O."/>
            <person name="Guillou S."/>
            <person name="Cros-Aarteil S."/>
            <person name="Calhoun S."/>
            <person name="Haridas S."/>
            <person name="Kuo A."/>
            <person name="Mondo S."/>
            <person name="Pangilinan J."/>
            <person name="Riley R."/>
            <person name="LaButti K."/>
            <person name="Andreopoulos B."/>
            <person name="Lipzen A."/>
            <person name="Chen C."/>
            <person name="Yan M."/>
            <person name="Daum C."/>
            <person name="Ng V."/>
            <person name="Clum A."/>
            <person name="Steindorff A."/>
            <person name="Ohm R.A."/>
            <person name="Martin F."/>
            <person name="Silar P."/>
            <person name="Natvig D.O."/>
            <person name="Lalanne C."/>
            <person name="Gautier V."/>
            <person name="Ament-Velasquez S.L."/>
            <person name="Kruys A."/>
            <person name="Hutchinson M.I."/>
            <person name="Powell A.J."/>
            <person name="Barry K."/>
            <person name="Miller A.N."/>
            <person name="Grigoriev I.V."/>
            <person name="Debuchy R."/>
            <person name="Gladieux P."/>
            <person name="Hiltunen Thoren M."/>
            <person name="Johannesson H."/>
        </authorList>
    </citation>
    <scope>NUCLEOTIDE SEQUENCE</scope>
    <source>
        <strain evidence="4">CBS 508.74</strain>
    </source>
</reference>
<dbReference type="AlphaFoldDB" id="A0AAN6TC04"/>
<feature type="compositionally biased region" description="Pro residues" evidence="2">
    <location>
        <begin position="219"/>
        <end position="232"/>
    </location>
</feature>
<dbReference type="RefSeq" id="XP_064669125.1">
    <property type="nucleotide sequence ID" value="XM_064816860.1"/>
</dbReference>
<feature type="compositionally biased region" description="Polar residues" evidence="2">
    <location>
        <begin position="244"/>
        <end position="254"/>
    </location>
</feature>
<dbReference type="GeneID" id="89940985"/>
<evidence type="ECO:0000256" key="2">
    <source>
        <dbReference type="SAM" id="MobiDB-lite"/>
    </source>
</evidence>
<feature type="compositionally biased region" description="Low complexity" evidence="2">
    <location>
        <begin position="73"/>
        <end position="99"/>
    </location>
</feature>
<dbReference type="SUPFAM" id="SSF54928">
    <property type="entry name" value="RNA-binding domain, RBD"/>
    <property type="match status" value="1"/>
</dbReference>
<protein>
    <recommendedName>
        <fullName evidence="3">RRM domain-containing protein</fullName>
    </recommendedName>
</protein>
<reference evidence="4" key="2">
    <citation type="submission" date="2023-05" db="EMBL/GenBank/DDBJ databases">
        <authorList>
            <consortium name="Lawrence Berkeley National Laboratory"/>
            <person name="Steindorff A."/>
            <person name="Hensen N."/>
            <person name="Bonometti L."/>
            <person name="Westerberg I."/>
            <person name="Brannstrom I.O."/>
            <person name="Guillou S."/>
            <person name="Cros-Aarteil S."/>
            <person name="Calhoun S."/>
            <person name="Haridas S."/>
            <person name="Kuo A."/>
            <person name="Mondo S."/>
            <person name="Pangilinan J."/>
            <person name="Riley R."/>
            <person name="Labutti K."/>
            <person name="Andreopoulos B."/>
            <person name="Lipzen A."/>
            <person name="Chen C."/>
            <person name="Yanf M."/>
            <person name="Daum C."/>
            <person name="Ng V."/>
            <person name="Clum A."/>
            <person name="Ohm R."/>
            <person name="Martin F."/>
            <person name="Silar P."/>
            <person name="Natvig D."/>
            <person name="Lalanne C."/>
            <person name="Gautier V."/>
            <person name="Ament-Velasquez S.L."/>
            <person name="Kruys A."/>
            <person name="Hutchinson M.I."/>
            <person name="Powell A.J."/>
            <person name="Barry K."/>
            <person name="Miller A.N."/>
            <person name="Grigoriev I.V."/>
            <person name="Debuchy R."/>
            <person name="Gladieux P."/>
            <person name="Thoren M.H."/>
            <person name="Johannesson H."/>
        </authorList>
    </citation>
    <scope>NUCLEOTIDE SEQUENCE</scope>
    <source>
        <strain evidence="4">CBS 508.74</strain>
    </source>
</reference>
<evidence type="ECO:0000313" key="4">
    <source>
        <dbReference type="EMBL" id="KAK4111555.1"/>
    </source>
</evidence>
<feature type="compositionally biased region" description="Basic and acidic residues" evidence="2">
    <location>
        <begin position="420"/>
        <end position="463"/>
    </location>
</feature>
<name>A0AAN6TC04_9PEZI</name>
<comment type="caution">
    <text evidence="4">The sequence shown here is derived from an EMBL/GenBank/DDBJ whole genome shotgun (WGS) entry which is preliminary data.</text>
</comment>
<keyword evidence="5" id="KW-1185">Reference proteome</keyword>
<feature type="region of interest" description="Disordered" evidence="2">
    <location>
        <begin position="1"/>
        <end position="254"/>
    </location>
</feature>
<proteinExistence type="predicted"/>
<keyword evidence="1" id="KW-0694">RNA-binding</keyword>
<feature type="compositionally biased region" description="Basic and acidic residues" evidence="2">
    <location>
        <begin position="470"/>
        <end position="488"/>
    </location>
</feature>
<dbReference type="InterPro" id="IPR052600">
    <property type="entry name" value="Nuc_rcpt_coact/corep"/>
</dbReference>
<dbReference type="PANTHER" id="PTHR23295:SF6">
    <property type="entry name" value="NEOSIN, ISOFORM A"/>
    <property type="match status" value="1"/>
</dbReference>
<sequence>MAGVSDTIVVGGDDSDESHDESDDSIDYGESAEGQEQEQLEPDAANDDYAKSFDSPTDRQNQSEADEVQPDVSMATESMSSSSAPDPLTSQSSTAAASSDHPSPRSLGLPPTNASAERSSEAPSSVSAPAATPPSTTPATAGAEKDPSVTSPPAAVPATAPTPAPANDDASSIDIQKLVDGITAKGAATASLPNPPAQASPTTTTQAAPAITTPSYPASLPPKPSLPLPPNNLPAIPHPHHSFQTRGPTASTPSAVSMTLANPAASHGTYMSAGPPGVATEGVSSLPPPPPTPYGGVPHAHAHLHNAHHMPVAGDSSSGNFHGSSIKQLWEIFQADEKRYTSEAKWERFPEGSRIFIGNLSSERVSKREVFDVFHRFGRLAQISLKNAYGFVQYHTVAEGQAAMQGAQGIELGGRKIHLEISRTQKKKDDRDRSPDRRTQRGVRGNDRYENGDRAWRRDDYRPGRSPSPRRTDARGSRDSFYSRDRDLSGGNHDRRRSRSPARYNRYETESYRRRSPSPHRRTMSEGDRLDIPRRFGSDVPDVQVLLLQEISRDFVSWVQGAFHQRGLKTDVMYLNPRFPRDAVVQRQIVEGVHAIVDLDYTAQSQGKIPIQVFYRSGGSSVRFELYKEDPAVAAEIVLREKAQSGAHLAQARPPYASSSYSQPYPAEVPPVGYQYPYSQPAAPPQVQPAAPVPDLTSMVGQLDNSALQALLASLQTPQANHAHAGYAPAGVPAAGAPQAQIDVNALLGNLRNAAATQATPVPGAPSYGVPAAYAPPLNNAVPNGHGGIAGLGGIDTAQQVQTIIDQLKRAAQ</sequence>
<dbReference type="InterPro" id="IPR012677">
    <property type="entry name" value="Nucleotide-bd_a/b_plait_sf"/>
</dbReference>